<proteinExistence type="inferred from homology"/>
<dbReference type="Gene3D" id="3.40.190.10">
    <property type="entry name" value="Periplasmic binding protein-like II"/>
    <property type="match status" value="2"/>
</dbReference>
<evidence type="ECO:0000256" key="2">
    <source>
        <dbReference type="ARBA" id="ARBA00023015"/>
    </source>
</evidence>
<sequence length="309" mass="33076">MDVHRLRVLRAVIAAGSIHGAAASLGYTPSAISQHIAILQKETGLTLLRRSGRGIEPTMAARAIAAESARIFEDLSGLDSLVTDLRAGREGTLSVDYFASAGATWMPPAVAMLAREFPGLRLDLRLIDLREPDARPPDVEIAVDGTEPANRPGYHVRPLLTEPYLAVVPITSRLAACSHIDLIELREQSWVDNDSGHGVCRQIVLDACTAAGFSPAFHIETQDYPTAIRFVAEGIGITVVPRMAVDSLPASTVAVPITNPTPHRSISARVRDGAADHPAVVRLLALLTEHSAGHTPSDRGRGRKRSVRG</sequence>
<dbReference type="Pfam" id="PF00126">
    <property type="entry name" value="HTH_1"/>
    <property type="match status" value="1"/>
</dbReference>
<dbReference type="PANTHER" id="PTHR30346:SF29">
    <property type="entry name" value="LYSR SUBSTRATE-BINDING"/>
    <property type="match status" value="1"/>
</dbReference>
<name>A0ABY7JUL6_9ACTN</name>
<evidence type="ECO:0000256" key="4">
    <source>
        <dbReference type="ARBA" id="ARBA00023163"/>
    </source>
</evidence>
<keyword evidence="2" id="KW-0805">Transcription regulation</keyword>
<dbReference type="RefSeq" id="WP_269442761.1">
    <property type="nucleotide sequence ID" value="NZ_CP097463.1"/>
</dbReference>
<gene>
    <name evidence="6" type="ORF">M6B22_17055</name>
</gene>
<dbReference type="InterPro" id="IPR000847">
    <property type="entry name" value="LysR_HTH_N"/>
</dbReference>
<dbReference type="InterPro" id="IPR036388">
    <property type="entry name" value="WH-like_DNA-bd_sf"/>
</dbReference>
<dbReference type="InterPro" id="IPR005119">
    <property type="entry name" value="LysR_subst-bd"/>
</dbReference>
<dbReference type="Gene3D" id="1.10.10.10">
    <property type="entry name" value="Winged helix-like DNA-binding domain superfamily/Winged helix DNA-binding domain"/>
    <property type="match status" value="1"/>
</dbReference>
<protein>
    <submittedName>
        <fullName evidence="6">LysR family transcriptional regulator</fullName>
    </submittedName>
</protein>
<dbReference type="InterPro" id="IPR036390">
    <property type="entry name" value="WH_DNA-bd_sf"/>
</dbReference>
<dbReference type="SUPFAM" id="SSF46785">
    <property type="entry name" value="Winged helix' DNA-binding domain"/>
    <property type="match status" value="1"/>
</dbReference>
<evidence type="ECO:0000313" key="7">
    <source>
        <dbReference type="Proteomes" id="UP001164693"/>
    </source>
</evidence>
<dbReference type="Pfam" id="PF03466">
    <property type="entry name" value="LysR_substrate"/>
    <property type="match status" value="1"/>
</dbReference>
<evidence type="ECO:0000256" key="3">
    <source>
        <dbReference type="ARBA" id="ARBA00023125"/>
    </source>
</evidence>
<accession>A0ABY7JUL6</accession>
<dbReference type="SUPFAM" id="SSF53850">
    <property type="entry name" value="Periplasmic binding protein-like II"/>
    <property type="match status" value="1"/>
</dbReference>
<evidence type="ECO:0000259" key="5">
    <source>
        <dbReference type="PROSITE" id="PS50931"/>
    </source>
</evidence>
<organism evidence="6 7">
    <name type="scientific">Jatrophihabitans cynanchi</name>
    <dbReference type="NCBI Taxonomy" id="2944128"/>
    <lineage>
        <taxon>Bacteria</taxon>
        <taxon>Bacillati</taxon>
        <taxon>Actinomycetota</taxon>
        <taxon>Actinomycetes</taxon>
        <taxon>Jatrophihabitantales</taxon>
        <taxon>Jatrophihabitantaceae</taxon>
        <taxon>Jatrophihabitans</taxon>
    </lineage>
</organism>
<comment type="similarity">
    <text evidence="1">Belongs to the LysR transcriptional regulatory family.</text>
</comment>
<keyword evidence="7" id="KW-1185">Reference proteome</keyword>
<dbReference type="PANTHER" id="PTHR30346">
    <property type="entry name" value="TRANSCRIPTIONAL DUAL REGULATOR HCAR-RELATED"/>
    <property type="match status" value="1"/>
</dbReference>
<feature type="domain" description="HTH lysR-type" evidence="5">
    <location>
        <begin position="1"/>
        <end position="58"/>
    </location>
</feature>
<evidence type="ECO:0000313" key="6">
    <source>
        <dbReference type="EMBL" id="WAX56230.1"/>
    </source>
</evidence>
<reference evidence="6" key="1">
    <citation type="submission" date="2022-05" db="EMBL/GenBank/DDBJ databases">
        <title>Jatrophihabitans sp. SB3-54 whole genome sequence.</title>
        <authorList>
            <person name="Suh M.K."/>
            <person name="Eom M.K."/>
            <person name="Kim J.S."/>
            <person name="Kim H.S."/>
            <person name="Do H.E."/>
            <person name="Shin Y.K."/>
            <person name="Lee J.-S."/>
        </authorList>
    </citation>
    <scope>NUCLEOTIDE SEQUENCE</scope>
    <source>
        <strain evidence="6">SB3-54</strain>
    </source>
</reference>
<keyword evidence="3" id="KW-0238">DNA-binding</keyword>
<keyword evidence="4" id="KW-0804">Transcription</keyword>
<dbReference type="EMBL" id="CP097463">
    <property type="protein sequence ID" value="WAX56230.1"/>
    <property type="molecule type" value="Genomic_DNA"/>
</dbReference>
<evidence type="ECO:0000256" key="1">
    <source>
        <dbReference type="ARBA" id="ARBA00009437"/>
    </source>
</evidence>
<dbReference type="PROSITE" id="PS50931">
    <property type="entry name" value="HTH_LYSR"/>
    <property type="match status" value="1"/>
</dbReference>
<dbReference type="Proteomes" id="UP001164693">
    <property type="component" value="Chromosome"/>
</dbReference>